<feature type="domain" description="Peptidase S8/S53" evidence="8">
    <location>
        <begin position="426"/>
        <end position="856"/>
    </location>
</feature>
<gene>
    <name evidence="9" type="ORF">C9374_001257</name>
</gene>
<dbReference type="InterPro" id="IPR036852">
    <property type="entry name" value="Peptidase_S8/S53_dom_sf"/>
</dbReference>
<evidence type="ECO:0000256" key="1">
    <source>
        <dbReference type="ARBA" id="ARBA00011073"/>
    </source>
</evidence>
<dbReference type="InterPro" id="IPR034058">
    <property type="entry name" value="TagA/B/C/D_pept_dom"/>
</dbReference>
<evidence type="ECO:0000256" key="3">
    <source>
        <dbReference type="ARBA" id="ARBA00022801"/>
    </source>
</evidence>
<dbReference type="EMBL" id="PYSW02000012">
    <property type="protein sequence ID" value="KAG2387663.1"/>
    <property type="molecule type" value="Genomic_DNA"/>
</dbReference>
<organism evidence="9 10">
    <name type="scientific">Naegleria lovaniensis</name>
    <name type="common">Amoeba</name>
    <dbReference type="NCBI Taxonomy" id="51637"/>
    <lineage>
        <taxon>Eukaryota</taxon>
        <taxon>Discoba</taxon>
        <taxon>Heterolobosea</taxon>
        <taxon>Tetramitia</taxon>
        <taxon>Eutetramitia</taxon>
        <taxon>Vahlkampfiidae</taxon>
        <taxon>Naegleria</taxon>
    </lineage>
</organism>
<evidence type="ECO:0000256" key="6">
    <source>
        <dbReference type="PROSITE-ProRule" id="PRU01240"/>
    </source>
</evidence>
<dbReference type="Gene3D" id="2.60.120.380">
    <property type="match status" value="1"/>
</dbReference>
<dbReference type="PROSITE" id="PS00138">
    <property type="entry name" value="SUBTILASE_SER"/>
    <property type="match status" value="1"/>
</dbReference>
<accession>A0AA88GWJ6</accession>
<feature type="active site" description="Charge relay system" evidence="5 6">
    <location>
        <position position="806"/>
    </location>
</feature>
<name>A0AA88GWJ6_NAELO</name>
<dbReference type="CDD" id="cd04842">
    <property type="entry name" value="Peptidases_S8_Kp43_protease"/>
    <property type="match status" value="1"/>
</dbReference>
<keyword evidence="10" id="KW-1185">Reference proteome</keyword>
<dbReference type="RefSeq" id="XP_044551655.1">
    <property type="nucleotide sequence ID" value="XM_044688348.1"/>
</dbReference>
<sequence>MSETNQATTIIAVDGDDRIQTFKSKCVPNRTLLVMSGVLVATCSLLLMTLLMHENFVPSNLTTTSNHKLSIQKQQEIDRHYNSIHLRSGHTIHTRTTRDHFSTMVSSSMMMENGGMSTSSLVKLFQFMMSPFYSTSTTSQNSETHDMTTTLATTATTEGNDIKTFFLHFHKHFYDRIAETHQHSKDGCHSKEEFHWLQEQAKKFTVRLGHYLPQRTFMISGSEKNVLRLKEYLNREMSSNSNGWFSSIGTSEEVCWIGLVDRDHKSVPRDVLEVHLDKTVVVERVMRGDLPYDDAFRYLTRKLLSNEDKGKDVHFVIMVTMAKHESKEELELNEISNVNSPLMKLVKENSEDDNVSVKAVSNEKIAIGVNGHQHALKLAEKLKEHGLVHWVEIKTPTIIHGRYSNALVQSYKKPTDKPIWGMGLTGSGQVIGVGDTGVDYYHCFFYDDKSKPPFQRNLRDSVQNVNHRKFASFWTYMDALDSPMGHGTHVTGIAAGSTHPSAIPADLKDHDALAKDAKLAFLDAGCDSDDGCSCPSDTLCECDMKDGKKCPKKFGVVYLPLDLYASYFPYFYQNGAKVVSSSWGTGFFKDFGFGYSTNSREIDQFAWEKKDFLPVFAAGNSGGVFGYASLTSEAEAKNTLSIGASLSTLQSFQQSLNITSTQLIIDRLRIELYQKFCLKASDLYDPDKCEKAKNFQSENDCCATSCKTVSTECCGVQDFSPFLTIGFRCCPQCIGLEMQKHPEYYSQENLAVFTARGPTLDGRIKPDVVTVGEKILSSLSAGTTESKKCGTQTNIRDQMVYHEGTSMAAPLAAGAAALVRQFYQEGYLTGSKNPSQGFNPSAALVKATLIHSSKPLTGYVHLLSKHQYWPLQYQEGHTFSLQSTYMQGFGHIDLSNVMDKSMGLYVPNRVDSQLTTGQTHQYCLNVKSQGDNPLKVTVVWTDPPSSPAAKIHLINDLDLVVITPKGDKLFGNGGKSSVKQTRAEPDQLNNVEQVELDKLDPVGLYNIVVRGNAVTKGPQPYAIVMTGNFELSTGCSSYSFIPYAYLAERVETYSNLSIAFGLLAIICIPALAFLSIYLYLQYRAVTTSQKGYREAAIGRNTNTYVDLGDDDNYELKNVKKNYIVDDEDDNDEDNIAINKRGGTAREKAELVERDNTE</sequence>
<evidence type="ECO:0000256" key="4">
    <source>
        <dbReference type="ARBA" id="ARBA00022825"/>
    </source>
</evidence>
<dbReference type="InterPro" id="IPR008979">
    <property type="entry name" value="Galactose-bd-like_sf"/>
</dbReference>
<dbReference type="InterPro" id="IPR015500">
    <property type="entry name" value="Peptidase_S8_subtilisin-rel"/>
</dbReference>
<dbReference type="GO" id="GO:0006508">
    <property type="term" value="P:proteolysis"/>
    <property type="evidence" value="ECO:0007669"/>
    <property type="project" value="UniProtKB-KW"/>
</dbReference>
<keyword evidence="7" id="KW-0812">Transmembrane</keyword>
<dbReference type="SUPFAM" id="SSF49785">
    <property type="entry name" value="Galactose-binding domain-like"/>
    <property type="match status" value="1"/>
</dbReference>
<evidence type="ECO:0000256" key="2">
    <source>
        <dbReference type="ARBA" id="ARBA00022670"/>
    </source>
</evidence>
<dbReference type="PROSITE" id="PS51892">
    <property type="entry name" value="SUBTILASE"/>
    <property type="match status" value="1"/>
</dbReference>
<dbReference type="PRINTS" id="PR00723">
    <property type="entry name" value="SUBTILISIN"/>
</dbReference>
<evidence type="ECO:0000313" key="9">
    <source>
        <dbReference type="EMBL" id="KAG2387663.1"/>
    </source>
</evidence>
<dbReference type="AlphaFoldDB" id="A0AA88GWJ6"/>
<dbReference type="PANTHER" id="PTHR43399">
    <property type="entry name" value="SUBTILISIN-RELATED"/>
    <property type="match status" value="1"/>
</dbReference>
<evidence type="ECO:0000259" key="8">
    <source>
        <dbReference type="Pfam" id="PF00082"/>
    </source>
</evidence>
<evidence type="ECO:0000313" key="10">
    <source>
        <dbReference type="Proteomes" id="UP000816034"/>
    </source>
</evidence>
<evidence type="ECO:0000256" key="7">
    <source>
        <dbReference type="SAM" id="Phobius"/>
    </source>
</evidence>
<feature type="transmembrane region" description="Helical" evidence="7">
    <location>
        <begin position="1058"/>
        <end position="1080"/>
    </location>
</feature>
<keyword evidence="7" id="KW-0472">Membrane</keyword>
<dbReference type="GeneID" id="68093713"/>
<comment type="similarity">
    <text evidence="1 6">Belongs to the peptidase S8 family.</text>
</comment>
<dbReference type="InterPro" id="IPR051048">
    <property type="entry name" value="Peptidase_S8/S53_subtilisin"/>
</dbReference>
<dbReference type="InterPro" id="IPR023828">
    <property type="entry name" value="Peptidase_S8_Ser-AS"/>
</dbReference>
<keyword evidence="4 6" id="KW-0720">Serine protease</keyword>
<reference evidence="9 10" key="1">
    <citation type="journal article" date="2018" name="BMC Genomics">
        <title>The genome of Naegleria lovaniensis, the basis for a comparative approach to unravel pathogenicity factors of the human pathogenic amoeba N. fowleri.</title>
        <authorList>
            <person name="Liechti N."/>
            <person name="Schurch N."/>
            <person name="Bruggmann R."/>
            <person name="Wittwer M."/>
        </authorList>
    </citation>
    <scope>NUCLEOTIDE SEQUENCE [LARGE SCALE GENOMIC DNA]</scope>
    <source>
        <strain evidence="9 10">ATCC 30569</strain>
    </source>
</reference>
<comment type="caution">
    <text evidence="9">The sequence shown here is derived from an EMBL/GenBank/DDBJ whole genome shotgun (WGS) entry which is preliminary data.</text>
</comment>
<feature type="active site" description="Charge relay system" evidence="5 6">
    <location>
        <position position="435"/>
    </location>
</feature>
<keyword evidence="2 6" id="KW-0645">Protease</keyword>
<feature type="transmembrane region" description="Helical" evidence="7">
    <location>
        <begin position="32"/>
        <end position="52"/>
    </location>
</feature>
<dbReference type="Proteomes" id="UP000816034">
    <property type="component" value="Unassembled WGS sequence"/>
</dbReference>
<dbReference type="GO" id="GO:0004252">
    <property type="term" value="F:serine-type endopeptidase activity"/>
    <property type="evidence" value="ECO:0007669"/>
    <property type="project" value="UniProtKB-UniRule"/>
</dbReference>
<dbReference type="Pfam" id="PF00082">
    <property type="entry name" value="Peptidase_S8"/>
    <property type="match status" value="1"/>
</dbReference>
<dbReference type="SUPFAM" id="SSF52743">
    <property type="entry name" value="Subtilisin-like"/>
    <property type="match status" value="1"/>
</dbReference>
<dbReference type="PANTHER" id="PTHR43399:SF4">
    <property type="entry name" value="CELL WALL-ASSOCIATED PROTEASE"/>
    <property type="match status" value="1"/>
</dbReference>
<proteinExistence type="inferred from homology"/>
<dbReference type="InterPro" id="IPR022398">
    <property type="entry name" value="Peptidase_S8_His-AS"/>
</dbReference>
<keyword evidence="7" id="KW-1133">Transmembrane helix</keyword>
<feature type="active site" description="Charge relay system" evidence="5 6">
    <location>
        <position position="486"/>
    </location>
</feature>
<dbReference type="Gene3D" id="3.40.50.200">
    <property type="entry name" value="Peptidase S8/S53 domain"/>
    <property type="match status" value="1"/>
</dbReference>
<evidence type="ECO:0000256" key="5">
    <source>
        <dbReference type="PIRSR" id="PIRSR615500-1"/>
    </source>
</evidence>
<keyword evidence="3 6" id="KW-0378">Hydrolase</keyword>
<protein>
    <recommendedName>
        <fullName evidence="8">Peptidase S8/S53 domain-containing protein</fullName>
    </recommendedName>
</protein>
<dbReference type="PROSITE" id="PS00137">
    <property type="entry name" value="SUBTILASE_HIS"/>
    <property type="match status" value="1"/>
</dbReference>
<dbReference type="InterPro" id="IPR000209">
    <property type="entry name" value="Peptidase_S8/S53_dom"/>
</dbReference>